<dbReference type="SMART" id="SM00222">
    <property type="entry name" value="Sec7"/>
    <property type="match status" value="1"/>
</dbReference>
<dbReference type="GO" id="GO:0015031">
    <property type="term" value="P:protein transport"/>
    <property type="evidence" value="ECO:0007669"/>
    <property type="project" value="UniProtKB-KW"/>
</dbReference>
<feature type="compositionally biased region" description="Polar residues" evidence="7">
    <location>
        <begin position="42"/>
        <end position="54"/>
    </location>
</feature>
<dbReference type="InterPro" id="IPR032629">
    <property type="entry name" value="DCB_dom"/>
</dbReference>
<feature type="compositionally biased region" description="Basic and acidic residues" evidence="7">
    <location>
        <begin position="821"/>
        <end position="830"/>
    </location>
</feature>
<name>A0A7S2KKT5_9STRA</name>
<feature type="compositionally biased region" description="Basic residues" evidence="7">
    <location>
        <begin position="1112"/>
        <end position="1121"/>
    </location>
</feature>
<dbReference type="Gene3D" id="1.10.220.20">
    <property type="match status" value="1"/>
</dbReference>
<feature type="compositionally biased region" description="Low complexity" evidence="7">
    <location>
        <begin position="156"/>
        <end position="167"/>
    </location>
</feature>
<feature type="region of interest" description="Disordered" evidence="7">
    <location>
        <begin position="478"/>
        <end position="525"/>
    </location>
</feature>
<dbReference type="PANTHER" id="PTHR10663:SF375">
    <property type="entry name" value="LD29171P"/>
    <property type="match status" value="1"/>
</dbReference>
<accession>A0A7S2KKT5</accession>
<feature type="compositionally biased region" description="Acidic residues" evidence="7">
    <location>
        <begin position="231"/>
        <end position="242"/>
    </location>
</feature>
<comment type="subcellular location">
    <subcellularLocation>
        <location evidence="2">Cytoplasm</location>
    </subcellularLocation>
    <subcellularLocation>
        <location evidence="1">Membrane</location>
    </subcellularLocation>
</comment>
<dbReference type="GO" id="GO:0005737">
    <property type="term" value="C:cytoplasm"/>
    <property type="evidence" value="ECO:0007669"/>
    <property type="project" value="UniProtKB-SubCell"/>
</dbReference>
<feature type="region of interest" description="Disordered" evidence="7">
    <location>
        <begin position="1088"/>
        <end position="1131"/>
    </location>
</feature>
<keyword evidence="3" id="KW-0813">Transport</keyword>
<dbReference type="Pfam" id="PF12783">
    <property type="entry name" value="Sec7-like_HUS"/>
    <property type="match status" value="1"/>
</dbReference>
<dbReference type="Pfam" id="PF16213">
    <property type="entry name" value="DCB"/>
    <property type="match status" value="1"/>
</dbReference>
<keyword evidence="4" id="KW-0963">Cytoplasm</keyword>
<dbReference type="InterPro" id="IPR023394">
    <property type="entry name" value="Sec7_C_sf"/>
</dbReference>
<feature type="region of interest" description="Disordered" evidence="7">
    <location>
        <begin position="794"/>
        <end position="830"/>
    </location>
</feature>
<feature type="compositionally biased region" description="Basic and acidic residues" evidence="7">
    <location>
        <begin position="1088"/>
        <end position="1103"/>
    </location>
</feature>
<dbReference type="CDD" id="cd00171">
    <property type="entry name" value="Sec7"/>
    <property type="match status" value="1"/>
</dbReference>
<feature type="compositionally biased region" description="Basic and acidic residues" evidence="7">
    <location>
        <begin position="127"/>
        <end position="147"/>
    </location>
</feature>
<dbReference type="InterPro" id="IPR035999">
    <property type="entry name" value="Sec7_dom_sf"/>
</dbReference>
<dbReference type="SUPFAM" id="SSF48371">
    <property type="entry name" value="ARM repeat"/>
    <property type="match status" value="1"/>
</dbReference>
<dbReference type="GO" id="GO:0016020">
    <property type="term" value="C:membrane"/>
    <property type="evidence" value="ECO:0007669"/>
    <property type="project" value="UniProtKB-SubCell"/>
</dbReference>
<dbReference type="PROSITE" id="PS50190">
    <property type="entry name" value="SEC7"/>
    <property type="match status" value="1"/>
</dbReference>
<feature type="compositionally biased region" description="Polar residues" evidence="7">
    <location>
        <begin position="1691"/>
        <end position="1705"/>
    </location>
</feature>
<feature type="compositionally biased region" description="Basic and acidic residues" evidence="7">
    <location>
        <begin position="1122"/>
        <end position="1131"/>
    </location>
</feature>
<dbReference type="EMBL" id="HBGZ01004686">
    <property type="protein sequence ID" value="CAD9579849.1"/>
    <property type="molecule type" value="Transcribed_RNA"/>
</dbReference>
<proteinExistence type="predicted"/>
<feature type="compositionally biased region" description="Acidic residues" evidence="7">
    <location>
        <begin position="117"/>
        <end position="126"/>
    </location>
</feature>
<feature type="region of interest" description="Disordered" evidence="7">
    <location>
        <begin position="1691"/>
        <end position="1711"/>
    </location>
</feature>
<keyword evidence="6" id="KW-0472">Membrane</keyword>
<dbReference type="PANTHER" id="PTHR10663">
    <property type="entry name" value="GUANYL-NUCLEOTIDE EXCHANGE FACTOR"/>
    <property type="match status" value="1"/>
</dbReference>
<dbReference type="GO" id="GO:0032012">
    <property type="term" value="P:regulation of ARF protein signal transduction"/>
    <property type="evidence" value="ECO:0007669"/>
    <property type="project" value="InterPro"/>
</dbReference>
<feature type="domain" description="SEC7" evidence="8">
    <location>
        <begin position="842"/>
        <end position="1049"/>
    </location>
</feature>
<feature type="region of interest" description="Disordered" evidence="7">
    <location>
        <begin position="348"/>
        <end position="376"/>
    </location>
</feature>
<feature type="region of interest" description="Disordered" evidence="7">
    <location>
        <begin position="113"/>
        <end position="188"/>
    </location>
</feature>
<feature type="compositionally biased region" description="Low complexity" evidence="7">
    <location>
        <begin position="501"/>
        <end position="524"/>
    </location>
</feature>
<evidence type="ECO:0000313" key="9">
    <source>
        <dbReference type="EMBL" id="CAD9579849.1"/>
    </source>
</evidence>
<evidence type="ECO:0000256" key="7">
    <source>
        <dbReference type="SAM" id="MobiDB-lite"/>
    </source>
</evidence>
<feature type="compositionally biased region" description="Low complexity" evidence="7">
    <location>
        <begin position="1"/>
        <end position="41"/>
    </location>
</feature>
<organism evidence="9">
    <name type="scientific">Skeletonema marinoi</name>
    <dbReference type="NCBI Taxonomy" id="267567"/>
    <lineage>
        <taxon>Eukaryota</taxon>
        <taxon>Sar</taxon>
        <taxon>Stramenopiles</taxon>
        <taxon>Ochrophyta</taxon>
        <taxon>Bacillariophyta</taxon>
        <taxon>Coscinodiscophyceae</taxon>
        <taxon>Thalassiosirophycidae</taxon>
        <taxon>Thalassiosirales</taxon>
        <taxon>Skeletonemataceae</taxon>
        <taxon>Skeletonema</taxon>
        <taxon>Skeletonema marinoi-dohrnii complex</taxon>
    </lineage>
</organism>
<dbReference type="GO" id="GO:0005085">
    <property type="term" value="F:guanyl-nucleotide exchange factor activity"/>
    <property type="evidence" value="ECO:0007669"/>
    <property type="project" value="InterPro"/>
</dbReference>
<dbReference type="Pfam" id="PF01369">
    <property type="entry name" value="Sec7"/>
    <property type="match status" value="1"/>
</dbReference>
<evidence type="ECO:0000256" key="2">
    <source>
        <dbReference type="ARBA" id="ARBA00004496"/>
    </source>
</evidence>
<feature type="compositionally biased region" description="Basic and acidic residues" evidence="7">
    <location>
        <begin position="243"/>
        <end position="254"/>
    </location>
</feature>
<gene>
    <name evidence="9" type="ORF">SMAR0320_LOCUS3190</name>
</gene>
<dbReference type="InterPro" id="IPR046455">
    <property type="entry name" value="Sec7/BIG1-like_C"/>
</dbReference>
<sequence>MLSSLSIGGSSKAAAAAKSSSKAAATSAPPRNNSTTNNSSNDPHAQQRSQHRTVITTIHTKLSTLAKTVSKYPRKHRDLSGTLDDAVEALEEFKDIEWPPEPSTVAVLESVPSWMDDKEDQGDDSDDVGKDGGDEGREEKEMSELTKKMKRQANVSESSLSSAASSGGEEHSTAGTNADEKNAAADATLGKVLDDANVNDEEEAEQLHQAVLHAGEVVENTTTAKEKEEEGAMSVDDEEEEKEEARLETIEQQEKPLQTPRTPPPQSRTRRRNKQSTVSVDAAAMEPMHPAVITTLHGLCAVISSESKTPKMEEIALDCIVILTNGRYVSGVAGGRMKLEQQRKMTELTKGTTYSKQASSGAAAATTTSSSSGHDGRDGGLSFLGYVVESITRASDSPSEAVQTGMAKALLAIMTCSKCGVHEAAMLQAVRSTFHVYLVGKSPAGKDIAKRTLVDMLKCVFNRMEAYDLMYRDEEHNAAKQGSEANLQSQSRNEDDETVGTATTAATNGSAPSASADKAPSSDDTTGFASQYHTDSYLLFRALCKLSSKTLPGDENVNVTTLGASSTAMAASFFSTTPAVDPLALSSKILSLDLILSVFDHCGDAFRNGEKFIYAVQSYLCVSLLKNCMSNQTSVAHLSLKIFLLLVKKFKNQLKAEIEVFVLNIFLRVLESPNSPFEQKVLVLEALRALCADPQMLTQLFLNYDCDFDAVNLYKDIVYHVTRISAKTCAQPNSNTVTKKVADQELELSRTGLEVLVVILRSFLKALNLPGGDDAFESDGSSSLSLLRQNLKLDPSMDGDAKDENMSPNKDRDLSGQSTPLKDDASETQLERDTSALEIVNAFDKKRTAQQNFEIGKVKFTLSLKSGLNFFIDNGFLKLDAQDMARFLHDNSETLDKTQIGEVLGKEPDAAFVKVDGADPENGGKGFFLRVLHHYGERMDFTGLMFDDGIRLFLSGFRLPGEAQKIDRIMEKFAECFTRQNPDVFPSADTAFILGFSVIMLNTDLHNPSIKPERRMTIESFIRNNKGIADGSDLPEEYISGIFNRIKENPFSLKEDDEAREKQKAESTKDMFDSLFVFEGPTLFGTNAEEKKREKFRKEREEMMSASEQLFKKRPPKGSRRSVHEPSTRLDRVPPADVVKPMFDVTWGPLIGTLSQVLESTTNDTIIALCLSGFVYSIRLSSHSDMSLARNTFVNSLAKFTTLGSIKHMKSKNIECIRTLLSVAIIDGEHLGESWSPILQCISQLGRLHLFASGLDSEDQFLESTPQSTSTSDPTREMEENNGKAVLAAVNEVLIDKVFSSTVNLSARGVVDFIEQLIAVSEAEIAGDTKKGISGVGATSALPKVAGSGHGLEGPRIFSLQRLVEVADYNMNIRPRLTWSSIWETVGNHFARVGCHENAMVSMFAIDALRQLSFKFLEKPELTDFNFQRLFLKPFLVIMENPGSREDIRELILRCVDNIIRSLAHNLRSGWKIFFSILTLSSSDKSVKIKTLGLAILQRLLDEHLEDLCPTPSVGSAESEDSDVEESLTASQKIERNTNAEDFVELCRASLSFVQIKESDNPLPIGLSMRALCHTACYADLIADKKILPPVSGYQTSDPAAPGYTYEGLSPEESLEMVIWRSLLDGLASGICSSASSTSGGVGCLVQRGSIMAMRAILLRHGKLFSASQWYAILGCVLLPAIQIGAESDSSPVTQISSESPSVSSLDFLGEPLQSPPPFDDEGLQKFAEMTQSGDSSPSRPLGTAELLVEASFADLRHGGDGNLSKAYTLQKTGAEKRIQLQPFPDSWIATTAPIALGLLSDLIISSSLELGKEGREVFWPTIMSQLVRWSVGSSKEKIQCEQVTDEEFNGDKMIVDVKEWQPCEALVRIGCKEWSRVFLRVLEVVPTLDQVEGKAWLKEMSTSLSDTLLKNIGLEEKIRDDIVEAKIASLEKRVQNDGSDYLGMMPTLKTRCIASHCLQQYISTFVDQFAVLTLEEEASCLLDTLNQSRISSIKARKDEDLSHAFQEACLAQWGDSVEEIDAAMERANSGLSHRGSSQMFFLTQEASATSALIILLSLLYSKRQDADCSWDTEAFAEPILFERIIEVLTDFLESEERDGLLIDPNVWRSVSERGGQVAFYCTSFAGVVVQILNMISNLEKEQFDRHKESLFPILCSLIRVQSDEIRHLVAGVFRKQIGGMIGVPTSK</sequence>
<dbReference type="SUPFAM" id="SSF48425">
    <property type="entry name" value="Sec7 domain"/>
    <property type="match status" value="1"/>
</dbReference>
<dbReference type="FunFam" id="1.10.1000.11:FF:000002">
    <property type="entry name" value="Cytohesin 1"/>
    <property type="match status" value="1"/>
</dbReference>
<evidence type="ECO:0000256" key="3">
    <source>
        <dbReference type="ARBA" id="ARBA00022448"/>
    </source>
</evidence>
<evidence type="ECO:0000259" key="8">
    <source>
        <dbReference type="PROSITE" id="PS50190"/>
    </source>
</evidence>
<feature type="compositionally biased region" description="Low complexity" evidence="7">
    <location>
        <begin position="358"/>
        <end position="373"/>
    </location>
</feature>
<evidence type="ECO:0000256" key="5">
    <source>
        <dbReference type="ARBA" id="ARBA00022927"/>
    </source>
</evidence>
<feature type="compositionally biased region" description="Basic and acidic residues" evidence="7">
    <location>
        <begin position="168"/>
        <end position="183"/>
    </location>
</feature>
<feature type="region of interest" description="Disordered" evidence="7">
    <location>
        <begin position="213"/>
        <end position="285"/>
    </location>
</feature>
<evidence type="ECO:0000256" key="4">
    <source>
        <dbReference type="ARBA" id="ARBA00022490"/>
    </source>
</evidence>
<dbReference type="InterPro" id="IPR000904">
    <property type="entry name" value="Sec7_dom"/>
</dbReference>
<reference evidence="9" key="1">
    <citation type="submission" date="2021-01" db="EMBL/GenBank/DDBJ databases">
        <authorList>
            <person name="Corre E."/>
            <person name="Pelletier E."/>
            <person name="Niang G."/>
            <person name="Scheremetjew M."/>
            <person name="Finn R."/>
            <person name="Kale V."/>
            <person name="Holt S."/>
            <person name="Cochrane G."/>
            <person name="Meng A."/>
            <person name="Brown T."/>
            <person name="Cohen L."/>
        </authorList>
    </citation>
    <scope>NUCLEOTIDE SEQUENCE</scope>
    <source>
        <strain evidence="9">SM1012Den-03</strain>
    </source>
</reference>
<dbReference type="InterPro" id="IPR032691">
    <property type="entry name" value="Mon2/Sec7/BIG1-like_HUS"/>
</dbReference>
<protein>
    <recommendedName>
        <fullName evidence="8">SEC7 domain-containing protein</fullName>
    </recommendedName>
</protein>
<keyword evidence="5" id="KW-0653">Protein transport</keyword>
<feature type="region of interest" description="Disordered" evidence="7">
    <location>
        <begin position="1511"/>
        <end position="1531"/>
    </location>
</feature>
<feature type="region of interest" description="Disordered" evidence="7">
    <location>
        <begin position="1"/>
        <end position="54"/>
    </location>
</feature>
<feature type="compositionally biased region" description="Basic and acidic residues" evidence="7">
    <location>
        <begin position="799"/>
        <end position="814"/>
    </location>
</feature>
<dbReference type="InterPro" id="IPR015403">
    <property type="entry name" value="Mon2/Sec7/BIG1-like_HDS"/>
</dbReference>
<dbReference type="InterPro" id="IPR016024">
    <property type="entry name" value="ARM-type_fold"/>
</dbReference>
<evidence type="ECO:0000256" key="6">
    <source>
        <dbReference type="ARBA" id="ARBA00023136"/>
    </source>
</evidence>
<dbReference type="Pfam" id="PF20252">
    <property type="entry name" value="BIG2_C"/>
    <property type="match status" value="1"/>
</dbReference>
<dbReference type="Pfam" id="PF09324">
    <property type="entry name" value="Sec7-like_HDS"/>
    <property type="match status" value="1"/>
</dbReference>
<dbReference type="Gene3D" id="1.10.1000.11">
    <property type="entry name" value="Arf Nucleotide-binding Site Opener,domain 2"/>
    <property type="match status" value="1"/>
</dbReference>
<evidence type="ECO:0000256" key="1">
    <source>
        <dbReference type="ARBA" id="ARBA00004370"/>
    </source>
</evidence>